<protein>
    <recommendedName>
        <fullName evidence="3">DUF559 domain-containing protein</fullName>
    </recommendedName>
</protein>
<accession>A0ABM9LVY0</accession>
<evidence type="ECO:0000313" key="1">
    <source>
        <dbReference type="EMBL" id="CAJ1505625.1"/>
    </source>
</evidence>
<reference evidence="1 2" key="1">
    <citation type="submission" date="2023-08" db="EMBL/GenBank/DDBJ databases">
        <authorList>
            <person name="Folkvardsen B D."/>
            <person name="Norman A."/>
        </authorList>
    </citation>
    <scope>NUCLEOTIDE SEQUENCE [LARGE SCALE GENOMIC DNA]</scope>
    <source>
        <strain evidence="1 2">Mu0083</strain>
    </source>
</reference>
<evidence type="ECO:0008006" key="3">
    <source>
        <dbReference type="Google" id="ProtNLM"/>
    </source>
</evidence>
<proteinExistence type="predicted"/>
<dbReference type="EMBL" id="OY726394">
    <property type="protein sequence ID" value="CAJ1505625.1"/>
    <property type="molecule type" value="Genomic_DNA"/>
</dbReference>
<gene>
    <name evidence="1" type="ORF">MU0083_003742</name>
</gene>
<sequence>MTKPAQPFLGTEALAAGRLTRHELRRYYTAILPNVYVDAHVQPTLRQRTVAAWLWSGGQAVIAGSAAAAMHGAKWVDDTTPIELIWPNARPPDGVLTRADLLLDGEISRHRGMAVTTVARTAFDLGRRGRLGQAVARLDALGNATGFTADDVLAVARRHRHTRGLRQLEAALARYDRGADSPKETWLRLLLINAGFPPPATQIPVLGPDGRPKYFLDMGWEDIMLAVEYDGEHHLNDRSQYVWDATRQEYVYAVGWTHIKVVKEHRGEDVVRRVRAAWNALQPR</sequence>
<evidence type="ECO:0000313" key="2">
    <source>
        <dbReference type="Proteomes" id="UP001190336"/>
    </source>
</evidence>
<dbReference type="Proteomes" id="UP001190336">
    <property type="component" value="Chromosome"/>
</dbReference>
<keyword evidence="2" id="KW-1185">Reference proteome</keyword>
<dbReference type="RefSeq" id="WP_308474394.1">
    <property type="nucleotide sequence ID" value="NZ_OY726394.1"/>
</dbReference>
<organism evidence="1 2">
    <name type="scientific">[Mycobacterium] kokjensenii</name>
    <dbReference type="NCBI Taxonomy" id="3064287"/>
    <lineage>
        <taxon>Bacteria</taxon>
        <taxon>Bacillati</taxon>
        <taxon>Actinomycetota</taxon>
        <taxon>Actinomycetes</taxon>
        <taxon>Mycobacteriales</taxon>
        <taxon>Mycobacteriaceae</taxon>
        <taxon>Mycolicibacter</taxon>
    </lineage>
</organism>
<name>A0ABM9LVY0_9MYCO</name>